<protein>
    <submittedName>
        <fullName evidence="1">Uncharacterized protein</fullName>
    </submittedName>
</protein>
<keyword evidence="2" id="KW-1185">Reference proteome</keyword>
<evidence type="ECO:0000313" key="2">
    <source>
        <dbReference type="Proteomes" id="UP000054047"/>
    </source>
</evidence>
<organism evidence="1 2">
    <name type="scientific">Ancylostoma duodenale</name>
    <dbReference type="NCBI Taxonomy" id="51022"/>
    <lineage>
        <taxon>Eukaryota</taxon>
        <taxon>Metazoa</taxon>
        <taxon>Ecdysozoa</taxon>
        <taxon>Nematoda</taxon>
        <taxon>Chromadorea</taxon>
        <taxon>Rhabditida</taxon>
        <taxon>Rhabditina</taxon>
        <taxon>Rhabditomorpha</taxon>
        <taxon>Strongyloidea</taxon>
        <taxon>Ancylostomatidae</taxon>
        <taxon>Ancylostomatinae</taxon>
        <taxon>Ancylostoma</taxon>
    </lineage>
</organism>
<proteinExistence type="predicted"/>
<dbReference type="Proteomes" id="UP000054047">
    <property type="component" value="Unassembled WGS sequence"/>
</dbReference>
<dbReference type="OrthoDB" id="10496583at2759"/>
<dbReference type="AlphaFoldDB" id="A0A0C2GAD7"/>
<reference evidence="1 2" key="1">
    <citation type="submission" date="2013-12" db="EMBL/GenBank/DDBJ databases">
        <title>Draft genome of the parsitic nematode Ancylostoma duodenale.</title>
        <authorList>
            <person name="Mitreva M."/>
        </authorList>
    </citation>
    <scope>NUCLEOTIDE SEQUENCE [LARGE SCALE GENOMIC DNA]</scope>
    <source>
        <strain evidence="1 2">Zhejiang</strain>
    </source>
</reference>
<gene>
    <name evidence="1" type="ORF">ANCDUO_11863</name>
</gene>
<name>A0A0C2GAD7_9BILA</name>
<dbReference type="EMBL" id="KN733732">
    <property type="protein sequence ID" value="KIH57940.1"/>
    <property type="molecule type" value="Genomic_DNA"/>
</dbReference>
<sequence length="82" mass="9068">MGLRKSLAQKFGGHPELPQLVMDTMLIRLTRSVVDESMKMPDIATVAAMHVLRSRGIDGGASTALNFLVSLYRAYQLKLVHN</sequence>
<accession>A0A0C2GAD7</accession>
<evidence type="ECO:0000313" key="1">
    <source>
        <dbReference type="EMBL" id="KIH57940.1"/>
    </source>
</evidence>